<dbReference type="FunFam" id="3.40.50.1820:FF:000021">
    <property type="entry name" value="Lipase"/>
    <property type="match status" value="1"/>
</dbReference>
<evidence type="ECO:0000256" key="9">
    <source>
        <dbReference type="SAM" id="SignalP"/>
    </source>
</evidence>
<feature type="signal peptide" evidence="9">
    <location>
        <begin position="1"/>
        <end position="18"/>
    </location>
</feature>
<evidence type="ECO:0000256" key="8">
    <source>
        <dbReference type="PIRSR" id="PIRSR000862-1"/>
    </source>
</evidence>
<reference evidence="11 12" key="1">
    <citation type="journal article" date="2021" name="Elife">
        <title>Chloroplast acquisition without the gene transfer in kleptoplastic sea slugs, Plakobranchus ocellatus.</title>
        <authorList>
            <person name="Maeda T."/>
            <person name="Takahashi S."/>
            <person name="Yoshida T."/>
            <person name="Shimamura S."/>
            <person name="Takaki Y."/>
            <person name="Nagai Y."/>
            <person name="Toyoda A."/>
            <person name="Suzuki Y."/>
            <person name="Arimoto A."/>
            <person name="Ishii H."/>
            <person name="Satoh N."/>
            <person name="Nishiyama T."/>
            <person name="Hasebe M."/>
            <person name="Maruyama T."/>
            <person name="Minagawa J."/>
            <person name="Obokata J."/>
            <person name="Shigenobu S."/>
        </authorList>
    </citation>
    <scope>NUCLEOTIDE SEQUENCE [LARGE SCALE GENOMIC DNA]</scope>
</reference>
<dbReference type="GO" id="GO:0016788">
    <property type="term" value="F:hydrolase activity, acting on ester bonds"/>
    <property type="evidence" value="ECO:0007669"/>
    <property type="project" value="InterPro"/>
</dbReference>
<dbReference type="InterPro" id="IPR006693">
    <property type="entry name" value="AB_hydrolase_lipase"/>
</dbReference>
<keyword evidence="3 7" id="KW-0378">Hydrolase</keyword>
<dbReference type="SUPFAM" id="SSF53474">
    <property type="entry name" value="alpha/beta-Hydrolases"/>
    <property type="match status" value="1"/>
</dbReference>
<dbReference type="GO" id="GO:0016042">
    <property type="term" value="P:lipid catabolic process"/>
    <property type="evidence" value="ECO:0007669"/>
    <property type="project" value="UniProtKB-KW"/>
</dbReference>
<dbReference type="PANTHER" id="PTHR11005">
    <property type="entry name" value="LYSOSOMAL ACID LIPASE-RELATED"/>
    <property type="match status" value="1"/>
</dbReference>
<comment type="similarity">
    <text evidence="1 7">Belongs to the AB hydrolase superfamily. Lipase family.</text>
</comment>
<dbReference type="AlphaFoldDB" id="A0AAV4DKK9"/>
<evidence type="ECO:0000256" key="2">
    <source>
        <dbReference type="ARBA" id="ARBA00022729"/>
    </source>
</evidence>
<evidence type="ECO:0000256" key="3">
    <source>
        <dbReference type="ARBA" id="ARBA00022801"/>
    </source>
</evidence>
<dbReference type="PIRSF" id="PIRSF000862">
    <property type="entry name" value="Steryl_ester_lip"/>
    <property type="match status" value="1"/>
</dbReference>
<sequence length="415" mass="46654">MWLLLLTAIAALSSTVRVSPIPIKVTDQSLKFINEAASRTGYTLQRNPEAHMNTTELISSKGYPVESHKVITEDGYILGVFRIPHGLHNKDVKGPRPVVILQHGLVSSGDDFLVNLANESLGFILADAGADVWIGNSRGNIYSRQHTSLSPNSFEFWNFSWDQMAMYDLPATINYVLNHTHQEQLYYVGHSQGTAIAFAKFSEDQELASHVKHIMAMAPIGRVTHMESPLIRFLLPIATEVELFLEIFGHGEFNIPLPIQRFVAGALCEKWGDLICENFFFLLCGFNAKSFNMSRSDVYLSHDPAGASARTVMQWAQNVKSGQFQRFDFGEKENLAKYGQKTPPIYNPGKVNVPVAIFRGSHDWLADPKDVEWLLPQLNVTLDVNIPFYEHLDMTWAVDAHTLMYKDLVNIVMGK</sequence>
<keyword evidence="4 7" id="KW-0442">Lipid degradation</keyword>
<keyword evidence="2 9" id="KW-0732">Signal</keyword>
<dbReference type="InterPro" id="IPR025483">
    <property type="entry name" value="Lipase_euk"/>
</dbReference>
<evidence type="ECO:0000259" key="10">
    <source>
        <dbReference type="Pfam" id="PF04083"/>
    </source>
</evidence>
<organism evidence="11 12">
    <name type="scientific">Plakobranchus ocellatus</name>
    <dbReference type="NCBI Taxonomy" id="259542"/>
    <lineage>
        <taxon>Eukaryota</taxon>
        <taxon>Metazoa</taxon>
        <taxon>Spiralia</taxon>
        <taxon>Lophotrochozoa</taxon>
        <taxon>Mollusca</taxon>
        <taxon>Gastropoda</taxon>
        <taxon>Heterobranchia</taxon>
        <taxon>Euthyneura</taxon>
        <taxon>Panpulmonata</taxon>
        <taxon>Sacoglossa</taxon>
        <taxon>Placobranchoidea</taxon>
        <taxon>Plakobranchidae</taxon>
        <taxon>Plakobranchus</taxon>
    </lineage>
</organism>
<evidence type="ECO:0000313" key="11">
    <source>
        <dbReference type="EMBL" id="GFO44618.1"/>
    </source>
</evidence>
<feature type="active site" description="Charge relay system" evidence="8">
    <location>
        <position position="391"/>
    </location>
</feature>
<evidence type="ECO:0000256" key="5">
    <source>
        <dbReference type="ARBA" id="ARBA00023098"/>
    </source>
</evidence>
<dbReference type="EMBL" id="BLXT01007982">
    <property type="protein sequence ID" value="GFO44618.1"/>
    <property type="molecule type" value="Genomic_DNA"/>
</dbReference>
<dbReference type="Proteomes" id="UP000735302">
    <property type="component" value="Unassembled WGS sequence"/>
</dbReference>
<proteinExistence type="inferred from homology"/>
<feature type="active site" description="Nucleophile" evidence="8">
    <location>
        <position position="191"/>
    </location>
</feature>
<keyword evidence="5" id="KW-0443">Lipid metabolism</keyword>
<dbReference type="Pfam" id="PF04083">
    <property type="entry name" value="Abhydro_lipase"/>
    <property type="match status" value="1"/>
</dbReference>
<protein>
    <recommendedName>
        <fullName evidence="7">Lipase</fullName>
    </recommendedName>
</protein>
<feature type="domain" description="Partial AB-hydrolase lipase" evidence="10">
    <location>
        <begin position="54"/>
        <end position="116"/>
    </location>
</feature>
<dbReference type="InterPro" id="IPR029058">
    <property type="entry name" value="AB_hydrolase_fold"/>
</dbReference>
<evidence type="ECO:0000256" key="1">
    <source>
        <dbReference type="ARBA" id="ARBA00010701"/>
    </source>
</evidence>
<keyword evidence="12" id="KW-1185">Reference proteome</keyword>
<gene>
    <name evidence="11" type="ORF">PoB_007112300</name>
</gene>
<feature type="active site" description="Charge relay system" evidence="8">
    <location>
        <position position="363"/>
    </location>
</feature>
<evidence type="ECO:0000256" key="7">
    <source>
        <dbReference type="PIRNR" id="PIRNR000862"/>
    </source>
</evidence>
<evidence type="ECO:0000256" key="4">
    <source>
        <dbReference type="ARBA" id="ARBA00022963"/>
    </source>
</evidence>
<evidence type="ECO:0000313" key="12">
    <source>
        <dbReference type="Proteomes" id="UP000735302"/>
    </source>
</evidence>
<feature type="chain" id="PRO_5043607337" description="Lipase" evidence="9">
    <location>
        <begin position="19"/>
        <end position="415"/>
    </location>
</feature>
<accession>A0AAV4DKK9</accession>
<name>A0AAV4DKK9_9GAST</name>
<dbReference type="Gene3D" id="3.40.50.1820">
    <property type="entry name" value="alpha/beta hydrolase"/>
    <property type="match status" value="1"/>
</dbReference>
<evidence type="ECO:0000256" key="6">
    <source>
        <dbReference type="ARBA" id="ARBA00023180"/>
    </source>
</evidence>
<comment type="caution">
    <text evidence="11">The sequence shown here is derived from an EMBL/GenBank/DDBJ whole genome shotgun (WGS) entry which is preliminary data.</text>
</comment>
<keyword evidence="6" id="KW-0325">Glycoprotein</keyword>